<dbReference type="Proteomes" id="UP001500506">
    <property type="component" value="Unassembled WGS sequence"/>
</dbReference>
<feature type="transmembrane region" description="Helical" evidence="7">
    <location>
        <begin position="180"/>
        <end position="199"/>
    </location>
</feature>
<keyword evidence="5 7" id="KW-1133">Transmembrane helix</keyword>
<evidence type="ECO:0000256" key="6">
    <source>
        <dbReference type="ARBA" id="ARBA00023136"/>
    </source>
</evidence>
<keyword evidence="2 7" id="KW-0813">Transport</keyword>
<feature type="transmembrane region" description="Helical" evidence="7">
    <location>
        <begin position="244"/>
        <end position="263"/>
    </location>
</feature>
<dbReference type="EMBL" id="BAAANH010000004">
    <property type="protein sequence ID" value="GAA1762995.1"/>
    <property type="molecule type" value="Genomic_DNA"/>
</dbReference>
<feature type="transmembrane region" description="Helical" evidence="7">
    <location>
        <begin position="86"/>
        <end position="106"/>
    </location>
</feature>
<feature type="transmembrane region" description="Helical" evidence="7">
    <location>
        <begin position="302"/>
        <end position="323"/>
    </location>
</feature>
<dbReference type="InterPro" id="IPR035906">
    <property type="entry name" value="MetI-like_sf"/>
</dbReference>
<sequence length="332" mass="35028">MSKADAQQRSDAPRTATTPHTASVDREFAAPVTHDGLAIAAAGPLGPSGVDRPERLPGSGIGRQPVEASVPPASSGGRRRLVDRRWFRVVGGALIPVVLLITWQLVSTSGLVPVSMLPTPEMVWLAAVDLAERGLLGLYIAISTQRVFLGFAFGAALGLAFGAVVGLSKLGDILLSPTLGAVRAVPSLAWVPLLILWFGIAEDSKIILIAIGAFFPVYTIVAAALRHVDRQLLEAGRAFGLRGFALFTAVQLPAVVPSVISALRLALAQAWLFLVAAELIASSMGLGFLLVDSGNNGRIDRIFLAIIVLALLGKLTDSLVGLFERWAVKRWA</sequence>
<comment type="caution">
    <text evidence="10">The sequence shown here is derived from an EMBL/GenBank/DDBJ whole genome shotgun (WGS) entry which is preliminary data.</text>
</comment>
<protein>
    <recommendedName>
        <fullName evidence="9">ABC transmembrane type-1 domain-containing protein</fullName>
    </recommendedName>
</protein>
<feature type="region of interest" description="Disordered" evidence="8">
    <location>
        <begin position="42"/>
        <end position="77"/>
    </location>
</feature>
<evidence type="ECO:0000256" key="5">
    <source>
        <dbReference type="ARBA" id="ARBA00022989"/>
    </source>
</evidence>
<organism evidence="10 11">
    <name type="scientific">Agromyces humatus</name>
    <dbReference type="NCBI Taxonomy" id="279573"/>
    <lineage>
        <taxon>Bacteria</taxon>
        <taxon>Bacillati</taxon>
        <taxon>Actinomycetota</taxon>
        <taxon>Actinomycetes</taxon>
        <taxon>Micrococcales</taxon>
        <taxon>Microbacteriaceae</taxon>
        <taxon>Agromyces</taxon>
    </lineage>
</organism>
<dbReference type="SUPFAM" id="SSF161098">
    <property type="entry name" value="MetI-like"/>
    <property type="match status" value="1"/>
</dbReference>
<feature type="region of interest" description="Disordered" evidence="8">
    <location>
        <begin position="1"/>
        <end position="27"/>
    </location>
</feature>
<dbReference type="InterPro" id="IPR000515">
    <property type="entry name" value="MetI-like"/>
</dbReference>
<evidence type="ECO:0000256" key="3">
    <source>
        <dbReference type="ARBA" id="ARBA00022475"/>
    </source>
</evidence>
<evidence type="ECO:0000256" key="4">
    <source>
        <dbReference type="ARBA" id="ARBA00022692"/>
    </source>
</evidence>
<keyword evidence="6 7" id="KW-0472">Membrane</keyword>
<evidence type="ECO:0000256" key="8">
    <source>
        <dbReference type="SAM" id="MobiDB-lite"/>
    </source>
</evidence>
<evidence type="ECO:0000313" key="11">
    <source>
        <dbReference type="Proteomes" id="UP001500506"/>
    </source>
</evidence>
<evidence type="ECO:0000259" key="9">
    <source>
        <dbReference type="PROSITE" id="PS50928"/>
    </source>
</evidence>
<dbReference type="PANTHER" id="PTHR30151:SF39">
    <property type="entry name" value="ABC TRANSPORTER PERMEASE PROTEIN"/>
    <property type="match status" value="1"/>
</dbReference>
<feature type="transmembrane region" description="Helical" evidence="7">
    <location>
        <begin position="122"/>
        <end position="141"/>
    </location>
</feature>
<dbReference type="Gene3D" id="1.10.3720.10">
    <property type="entry name" value="MetI-like"/>
    <property type="match status" value="1"/>
</dbReference>
<dbReference type="Pfam" id="PF00528">
    <property type="entry name" value="BPD_transp_1"/>
    <property type="match status" value="1"/>
</dbReference>
<proteinExistence type="inferred from homology"/>
<keyword evidence="11" id="KW-1185">Reference proteome</keyword>
<feature type="domain" description="ABC transmembrane type-1" evidence="9">
    <location>
        <begin position="136"/>
        <end position="321"/>
    </location>
</feature>
<comment type="subcellular location">
    <subcellularLocation>
        <location evidence="1 7">Cell membrane</location>
        <topology evidence="1 7">Multi-pass membrane protein</topology>
    </subcellularLocation>
</comment>
<dbReference type="RefSeq" id="WP_232497502.1">
    <property type="nucleotide sequence ID" value="NZ_BAAANH010000004.1"/>
</dbReference>
<dbReference type="CDD" id="cd06261">
    <property type="entry name" value="TM_PBP2"/>
    <property type="match status" value="1"/>
</dbReference>
<evidence type="ECO:0000256" key="1">
    <source>
        <dbReference type="ARBA" id="ARBA00004651"/>
    </source>
</evidence>
<feature type="compositionally biased region" description="Basic and acidic residues" evidence="8">
    <location>
        <begin position="1"/>
        <end position="12"/>
    </location>
</feature>
<feature type="transmembrane region" description="Helical" evidence="7">
    <location>
        <begin position="206"/>
        <end position="224"/>
    </location>
</feature>
<evidence type="ECO:0000256" key="2">
    <source>
        <dbReference type="ARBA" id="ARBA00022448"/>
    </source>
</evidence>
<gene>
    <name evidence="10" type="ORF">GCM10009747_23160</name>
</gene>
<comment type="similarity">
    <text evidence="7">Belongs to the binding-protein-dependent transport system permease family.</text>
</comment>
<dbReference type="PANTHER" id="PTHR30151">
    <property type="entry name" value="ALKANE SULFONATE ABC TRANSPORTER-RELATED, MEMBRANE SUBUNIT"/>
    <property type="match status" value="1"/>
</dbReference>
<accession>A0ABP4X1A4</accession>
<evidence type="ECO:0000256" key="7">
    <source>
        <dbReference type="RuleBase" id="RU363032"/>
    </source>
</evidence>
<dbReference type="PROSITE" id="PS50928">
    <property type="entry name" value="ABC_TM1"/>
    <property type="match status" value="1"/>
</dbReference>
<feature type="transmembrane region" description="Helical" evidence="7">
    <location>
        <begin position="148"/>
        <end position="168"/>
    </location>
</feature>
<evidence type="ECO:0000313" key="10">
    <source>
        <dbReference type="EMBL" id="GAA1762995.1"/>
    </source>
</evidence>
<reference evidence="11" key="1">
    <citation type="journal article" date="2019" name="Int. J. Syst. Evol. Microbiol.">
        <title>The Global Catalogue of Microorganisms (GCM) 10K type strain sequencing project: providing services to taxonomists for standard genome sequencing and annotation.</title>
        <authorList>
            <consortium name="The Broad Institute Genomics Platform"/>
            <consortium name="The Broad Institute Genome Sequencing Center for Infectious Disease"/>
            <person name="Wu L."/>
            <person name="Ma J."/>
        </authorList>
    </citation>
    <scope>NUCLEOTIDE SEQUENCE [LARGE SCALE GENOMIC DNA]</scope>
    <source>
        <strain evidence="11">JCM 14319</strain>
    </source>
</reference>
<name>A0ABP4X1A4_9MICO</name>
<keyword evidence="4 7" id="KW-0812">Transmembrane</keyword>
<feature type="transmembrane region" description="Helical" evidence="7">
    <location>
        <begin position="270"/>
        <end position="290"/>
    </location>
</feature>
<keyword evidence="3" id="KW-1003">Cell membrane</keyword>